<reference evidence="2" key="1">
    <citation type="journal article" date="2023" name="Front. Plant Sci.">
        <title>Chromosomal-level genome assembly of Melastoma candidum provides insights into trichome evolution.</title>
        <authorList>
            <person name="Zhong Y."/>
            <person name="Wu W."/>
            <person name="Sun C."/>
            <person name="Zou P."/>
            <person name="Liu Y."/>
            <person name="Dai S."/>
            <person name="Zhou R."/>
        </authorList>
    </citation>
    <scope>NUCLEOTIDE SEQUENCE [LARGE SCALE GENOMIC DNA]</scope>
</reference>
<organism evidence="1 2">
    <name type="scientific">Melastoma candidum</name>
    <dbReference type="NCBI Taxonomy" id="119954"/>
    <lineage>
        <taxon>Eukaryota</taxon>
        <taxon>Viridiplantae</taxon>
        <taxon>Streptophyta</taxon>
        <taxon>Embryophyta</taxon>
        <taxon>Tracheophyta</taxon>
        <taxon>Spermatophyta</taxon>
        <taxon>Magnoliopsida</taxon>
        <taxon>eudicotyledons</taxon>
        <taxon>Gunneridae</taxon>
        <taxon>Pentapetalae</taxon>
        <taxon>rosids</taxon>
        <taxon>malvids</taxon>
        <taxon>Myrtales</taxon>
        <taxon>Melastomataceae</taxon>
        <taxon>Melastomatoideae</taxon>
        <taxon>Melastomateae</taxon>
        <taxon>Melastoma</taxon>
    </lineage>
</organism>
<name>A0ACB9QCQ7_9MYRT</name>
<dbReference type="EMBL" id="CM042885">
    <property type="protein sequence ID" value="KAI4364110.1"/>
    <property type="molecule type" value="Genomic_DNA"/>
</dbReference>
<protein>
    <submittedName>
        <fullName evidence="1">Uncharacterized protein</fullName>
    </submittedName>
</protein>
<proteinExistence type="predicted"/>
<comment type="caution">
    <text evidence="1">The sequence shown here is derived from an EMBL/GenBank/DDBJ whole genome shotgun (WGS) entry which is preliminary data.</text>
</comment>
<evidence type="ECO:0000313" key="2">
    <source>
        <dbReference type="Proteomes" id="UP001057402"/>
    </source>
</evidence>
<sequence length="203" mass="22515">MIRDTDADLSGKASPVVIYVSSDEGSPVVAARRGLSRASPSLPEGDRGLAANNDNDDKDAVMIGKFIPKLKSRNPKVDCNDDDDCLVLDRDPNEPVLVRYLPCDDVLVVAEKGQVASRDYPHARYDCAKFPFSTTPHEKHCDMCHCYVCDSFAPCARWGTGLFGHCNANDKDENWKARRNIYKHAMKMDKSVPALLTTKLNRA</sequence>
<evidence type="ECO:0000313" key="1">
    <source>
        <dbReference type="EMBL" id="KAI4364110.1"/>
    </source>
</evidence>
<gene>
    <name evidence="1" type="ORF">MLD38_020245</name>
</gene>
<keyword evidence="2" id="KW-1185">Reference proteome</keyword>
<dbReference type="Proteomes" id="UP001057402">
    <property type="component" value="Chromosome 6"/>
</dbReference>
<accession>A0ACB9QCQ7</accession>